<name>A0A9P9GD64_FUSRE</name>
<dbReference type="EMBL" id="JAGMUX010000016">
    <property type="protein sequence ID" value="KAH7236736.1"/>
    <property type="molecule type" value="Genomic_DNA"/>
</dbReference>
<evidence type="ECO:0000313" key="3">
    <source>
        <dbReference type="Proteomes" id="UP000720189"/>
    </source>
</evidence>
<dbReference type="AlphaFoldDB" id="A0A9P9GD64"/>
<feature type="region of interest" description="Disordered" evidence="1">
    <location>
        <begin position="215"/>
        <end position="251"/>
    </location>
</feature>
<gene>
    <name evidence="2" type="ORF">BKA55DRAFT_707705</name>
</gene>
<evidence type="ECO:0000256" key="1">
    <source>
        <dbReference type="SAM" id="MobiDB-lite"/>
    </source>
</evidence>
<dbReference type="Proteomes" id="UP000720189">
    <property type="component" value="Unassembled WGS sequence"/>
</dbReference>
<evidence type="ECO:0000313" key="2">
    <source>
        <dbReference type="EMBL" id="KAH7236736.1"/>
    </source>
</evidence>
<protein>
    <submittedName>
        <fullName evidence="2">Uncharacterized protein</fullName>
    </submittedName>
</protein>
<reference evidence="2" key="1">
    <citation type="journal article" date="2021" name="Nat. Commun.">
        <title>Genetic determinants of endophytism in the Arabidopsis root mycobiome.</title>
        <authorList>
            <person name="Mesny F."/>
            <person name="Miyauchi S."/>
            <person name="Thiergart T."/>
            <person name="Pickel B."/>
            <person name="Atanasova L."/>
            <person name="Karlsson M."/>
            <person name="Huettel B."/>
            <person name="Barry K.W."/>
            <person name="Haridas S."/>
            <person name="Chen C."/>
            <person name="Bauer D."/>
            <person name="Andreopoulos W."/>
            <person name="Pangilinan J."/>
            <person name="LaButti K."/>
            <person name="Riley R."/>
            <person name="Lipzen A."/>
            <person name="Clum A."/>
            <person name="Drula E."/>
            <person name="Henrissat B."/>
            <person name="Kohler A."/>
            <person name="Grigoriev I.V."/>
            <person name="Martin F.M."/>
            <person name="Hacquard S."/>
        </authorList>
    </citation>
    <scope>NUCLEOTIDE SEQUENCE</scope>
    <source>
        <strain evidence="2">MPI-CAGE-AT-0023</strain>
    </source>
</reference>
<dbReference type="RefSeq" id="XP_046044866.1">
    <property type="nucleotide sequence ID" value="XM_046200720.1"/>
</dbReference>
<keyword evidence="3" id="KW-1185">Reference proteome</keyword>
<accession>A0A9P9GD64</accession>
<organism evidence="2 3">
    <name type="scientific">Fusarium redolens</name>
    <dbReference type="NCBI Taxonomy" id="48865"/>
    <lineage>
        <taxon>Eukaryota</taxon>
        <taxon>Fungi</taxon>
        <taxon>Dikarya</taxon>
        <taxon>Ascomycota</taxon>
        <taxon>Pezizomycotina</taxon>
        <taxon>Sordariomycetes</taxon>
        <taxon>Hypocreomycetidae</taxon>
        <taxon>Hypocreales</taxon>
        <taxon>Nectriaceae</taxon>
        <taxon>Fusarium</taxon>
        <taxon>Fusarium redolens species complex</taxon>
    </lineage>
</organism>
<sequence>MSQADEAVASSAQPSPAPTASMAADLEEIVMPTNFTDNPKEIHTARRHVQRIEAVVGEKPWECQSQSYDAAGIKEYLREIILARPARSGEPKALRGSDVKAAREHFHVPKGRHLGRSASKPAARREDEKEIASGGEGSGVPNTKLHPDASSQQEIDATDDDDDTIAHEHPRQGGLTKVLSAIKSQAHSDAALEHNEPGAVSVEASSIENTIVIAGPTSPETAPTTPCPPPQSNHNKRDRSLSSTPVNPPNKRVCNAVVPSQQPLELAAQTSPVVIDQSNNDNYNSALVQATDAYHHHLALHVQDVRKQHGDCLMSVQTKTHQINHELQLHQPSLEDHRLAQEHYPQVEAKVEHLRKDKEELVAARKNLDDSKDVLMRVSAENFEGMEKSLVAQWAANANALQEAESELGAAQVRLELTEDAARPALEFMNEAKPQLQEQETTAERLGLYVAHAEFVQLVVRTSPSAIESLDKYLQENGLSLHELRAVIEQGLQPTEVDGQQPDAAMT</sequence>
<dbReference type="OrthoDB" id="5093448at2759"/>
<feature type="region of interest" description="Disordered" evidence="1">
    <location>
        <begin position="88"/>
        <end position="174"/>
    </location>
</feature>
<proteinExistence type="predicted"/>
<feature type="region of interest" description="Disordered" evidence="1">
    <location>
        <begin position="1"/>
        <end position="24"/>
    </location>
</feature>
<comment type="caution">
    <text evidence="2">The sequence shown here is derived from an EMBL/GenBank/DDBJ whole genome shotgun (WGS) entry which is preliminary data.</text>
</comment>
<feature type="compositionally biased region" description="Basic and acidic residues" evidence="1">
    <location>
        <begin position="88"/>
        <end position="107"/>
    </location>
</feature>
<dbReference type="GeneID" id="70230674"/>
<feature type="compositionally biased region" description="Low complexity" evidence="1">
    <location>
        <begin position="7"/>
        <end position="24"/>
    </location>
</feature>